<dbReference type="RefSeq" id="WP_124703609.1">
    <property type="nucleotide sequence ID" value="NZ_BGOW01000003.1"/>
</dbReference>
<reference evidence="2 3" key="1">
    <citation type="journal article" date="2019" name="Front. Microbiol.">
        <title>Genomes of Neutrophilic Sulfur-Oxidizing Chemolithoautotrophs Representing 9 Proteobacterial Species From 8 Genera.</title>
        <authorList>
            <person name="Watanabe T."/>
            <person name="Kojima H."/>
            <person name="Umezawa K."/>
            <person name="Hori C."/>
            <person name="Takasuka T.E."/>
            <person name="Kato Y."/>
            <person name="Fukui M."/>
        </authorList>
    </citation>
    <scope>NUCLEOTIDE SEQUENCE [LARGE SCALE GENOMIC DNA]</scope>
    <source>
        <strain evidence="2 3">TTN</strain>
    </source>
</reference>
<evidence type="ECO:0000256" key="1">
    <source>
        <dbReference type="SAM" id="MobiDB-lite"/>
    </source>
</evidence>
<dbReference type="EMBL" id="BGOW01000003">
    <property type="protein sequence ID" value="GBL44758.1"/>
    <property type="molecule type" value="Genomic_DNA"/>
</dbReference>
<dbReference type="Proteomes" id="UP000286806">
    <property type="component" value="Unassembled WGS sequence"/>
</dbReference>
<keyword evidence="3" id="KW-1185">Reference proteome</keyword>
<evidence type="ECO:0000313" key="3">
    <source>
        <dbReference type="Proteomes" id="UP000286806"/>
    </source>
</evidence>
<proteinExistence type="predicted"/>
<dbReference type="OrthoDB" id="9816502at2"/>
<sequence length="1162" mass="126701">MSIPYRFMPWARSGLARSHGNADSNAALAARPMVKVGLTLQAKQDGNPAAAVAGSINLALYGPGDIIGIDPRLVVRTDPKPNSTNFEPNYLAIIDFDPPDFPWLLTPAHANVNHQLRPWLVLVVVERSQVALPGLKPGAPLPSITLTAAQVATQLPNLDESWLWAHAQAVSQTHAAADLAAELPAQPAQNISRLVCPRRLEPRKNYLACVVPAFDAGRRRGLGQPLLGDTLEPAWNHANPIDTELPVYTHWEFSTGPLGDIETLARRLKTPAQYQNDLPLLAQLRHIGEQPVAVDAERLLFEGGTPGQTVFEGAMVSLDFTPDPADGIFADKLAGMLNSGDALAADGTLKPESVPTLSPPLYGEYPARRHRVAPDFLSQHWFDQLNLQPRYRLAAGWGAEIVRQNQDEFMQAAWAQVGEVLATQRALSLSRFSHDVLKALQTRHLDKLADTRLLAVLAPARARLKLDVGNSLYGRIDSTSLPDELFDGAMRRLTSTRRATLRMAQWRERDLALTPIPQQVAGLVTRFANISNNLARLDPNRFVPDGIMGSRSYDAIPLPADLNSLVDLAPYTGLPGSLSGAELARIQQANVALRRQAVGLKPRAPLMGDVWHQGILTETHHQRLAQLQQTSAEPLRGDFAQLIRQASKNGAEGLLMTVQAGGAVQAQALKIDGRNGNLKTTGSAFSPGAGRKLRSVRIAPGSVAAVPVQALRLYGNNAVFTSLPPGTLGQGDAPVPIHLDAPGQFGAASVGAVPSITLPPAVKERAVLHRYSEAFKDYQKLWRTPNELAQIGIQPVNFALTQAAQQTRARIDPALTVPARLASMLALGEQSVAWARGSGLSNSYIAERFDLAFADLLRYVIPPRFDRIMAYPQLPFPLSKKLETLAPETFLPGVGALPDDFIMAVQTNPRFVEALLLGANHEMGRELLWQGFPTDQRGTPFRNFWQRLDGNADIEPIHHWLTAAQLGEQPGSKAMLVLLIRGQLLERFPTLSIYAYPKLAGQARPSGSVPPTPPGQPDTEMAPDRMEMPVLKGHLGKDITYLGFDISPDRDPAIANPKDDLRYMENFYFVLEEQMTEPRFGFDEPDNKGQAGQGWLSIDWNEVGVAGGQYFGSANLRQALPLTPNRPGDWIEPPHAATVANALLQRPFRGYYAGTALKMPKP</sequence>
<accession>A0A401JAR5</accession>
<gene>
    <name evidence="2" type="ORF">SFMTTN_0559</name>
</gene>
<feature type="region of interest" description="Disordered" evidence="1">
    <location>
        <begin position="1001"/>
        <end position="1023"/>
    </location>
</feature>
<name>A0A401JAR5_9PROT</name>
<organism evidence="2 3">
    <name type="scientific">Sulfuriferula multivorans</name>
    <dbReference type="NCBI Taxonomy" id="1559896"/>
    <lineage>
        <taxon>Bacteria</taxon>
        <taxon>Pseudomonadati</taxon>
        <taxon>Pseudomonadota</taxon>
        <taxon>Betaproteobacteria</taxon>
        <taxon>Nitrosomonadales</taxon>
        <taxon>Sulfuricellaceae</taxon>
        <taxon>Sulfuriferula</taxon>
    </lineage>
</organism>
<comment type="caution">
    <text evidence="2">The sequence shown here is derived from an EMBL/GenBank/DDBJ whole genome shotgun (WGS) entry which is preliminary data.</text>
</comment>
<dbReference type="AlphaFoldDB" id="A0A401JAR5"/>
<evidence type="ECO:0000313" key="2">
    <source>
        <dbReference type="EMBL" id="GBL44758.1"/>
    </source>
</evidence>
<protein>
    <submittedName>
        <fullName evidence="2">Uncharacterized protein</fullName>
    </submittedName>
</protein>